<comment type="similarity">
    <text evidence="1">Belongs to the transglycosylase Slt family.</text>
</comment>
<dbReference type="InterPro" id="IPR000189">
    <property type="entry name" value="Transglyc_AS"/>
</dbReference>
<dbReference type="EC" id="4.2.2.-" evidence="5"/>
<dbReference type="Proteomes" id="UP001628193">
    <property type="component" value="Unassembled WGS sequence"/>
</dbReference>
<feature type="domain" description="Transglycosylase SLT" evidence="3">
    <location>
        <begin position="164"/>
        <end position="264"/>
    </location>
</feature>
<dbReference type="Pfam" id="PF13511">
    <property type="entry name" value="DUF4124"/>
    <property type="match status" value="1"/>
</dbReference>
<dbReference type="InterPro" id="IPR025392">
    <property type="entry name" value="DUF4124"/>
</dbReference>
<evidence type="ECO:0000259" key="4">
    <source>
        <dbReference type="Pfam" id="PF13511"/>
    </source>
</evidence>
<reference evidence="5 6" key="2">
    <citation type="submission" date="2024-09" db="EMBL/GenBank/DDBJ databases">
        <title>Draft genome sequence of Candidatus Magnetaquicoccaceae bacterium FCR-1.</title>
        <authorList>
            <person name="Shimoshige H."/>
            <person name="Shimamura S."/>
            <person name="Taoka A."/>
            <person name="Kobayashi H."/>
            <person name="Maekawa T."/>
        </authorList>
    </citation>
    <scope>NUCLEOTIDE SEQUENCE [LARGE SCALE GENOMIC DNA]</scope>
    <source>
        <strain evidence="5 6">FCR-1</strain>
    </source>
</reference>
<dbReference type="Pfam" id="PF01464">
    <property type="entry name" value="SLT"/>
    <property type="match status" value="1"/>
</dbReference>
<dbReference type="Gene3D" id="1.10.530.10">
    <property type="match status" value="1"/>
</dbReference>
<sequence length="288" mass="31541">MVTMRDTRNEPDPAMRRRARPTIVPWLTAWRIGLAASLLWIGATWPASADIYSFTDPNGVIHLTDRPLGPEYRLLISSPKESKADQKKRAQARKESLARQPLPGRATGLLSGNPVAGDYGSSAPGARVIRYDGRQESRNPRSNLVTLGGMPYSGYAGGGSMNDTIQDASQRYRIHTALIKAVIKTESDFNPLAVSPKGAVGLMQLMPGTAQDLGVVDRTDPVENIHGGVRYLREMLEQFNNDLVLSLAAYNAGPGAVKKHGNTVPPYEETQHYVAKVLHYYRAYLAAM</sequence>
<organism evidence="5 6">
    <name type="scientific">Candidatus Magnetaquiglobus chichijimensis</name>
    <dbReference type="NCBI Taxonomy" id="3141448"/>
    <lineage>
        <taxon>Bacteria</taxon>
        <taxon>Pseudomonadati</taxon>
        <taxon>Pseudomonadota</taxon>
        <taxon>Magnetococcia</taxon>
        <taxon>Magnetococcales</taxon>
        <taxon>Candidatus Magnetaquicoccaceae</taxon>
        <taxon>Candidatus Magnetaquiglobus</taxon>
    </lineage>
</organism>
<feature type="domain" description="DUF4124" evidence="4">
    <location>
        <begin position="39"/>
        <end position="90"/>
    </location>
</feature>
<dbReference type="InterPro" id="IPR008258">
    <property type="entry name" value="Transglycosylase_SLT_dom_1"/>
</dbReference>
<evidence type="ECO:0000256" key="1">
    <source>
        <dbReference type="ARBA" id="ARBA00007734"/>
    </source>
</evidence>
<evidence type="ECO:0000313" key="6">
    <source>
        <dbReference type="Proteomes" id="UP001628193"/>
    </source>
</evidence>
<dbReference type="InterPro" id="IPR023346">
    <property type="entry name" value="Lysozyme-like_dom_sf"/>
</dbReference>
<reference evidence="5 6" key="1">
    <citation type="submission" date="2024-05" db="EMBL/GenBank/DDBJ databases">
        <authorList>
            <consortium name="Candidatus Magnetaquicoccaceae bacterium FCR-1 genome sequencing consortium"/>
            <person name="Shimoshige H."/>
            <person name="Shimamura S."/>
            <person name="Taoka A."/>
            <person name="Kobayashi H."/>
            <person name="Maekawa T."/>
        </authorList>
    </citation>
    <scope>NUCLEOTIDE SEQUENCE [LARGE SCALE GENOMIC DNA]</scope>
    <source>
        <strain evidence="5 6">FCR-1</strain>
    </source>
</reference>
<dbReference type="EMBL" id="BAAFGK010000001">
    <property type="protein sequence ID" value="GAB0055911.1"/>
    <property type="molecule type" value="Genomic_DNA"/>
</dbReference>
<evidence type="ECO:0000256" key="2">
    <source>
        <dbReference type="SAM" id="MobiDB-lite"/>
    </source>
</evidence>
<comment type="caution">
    <text evidence="5">The sequence shown here is derived from an EMBL/GenBank/DDBJ whole genome shotgun (WGS) entry which is preliminary data.</text>
</comment>
<dbReference type="PROSITE" id="PS00922">
    <property type="entry name" value="TRANSGLYCOSYLASE"/>
    <property type="match status" value="1"/>
</dbReference>
<dbReference type="PANTHER" id="PTHR37423">
    <property type="entry name" value="SOLUBLE LYTIC MUREIN TRANSGLYCOSYLASE-RELATED"/>
    <property type="match status" value="1"/>
</dbReference>
<name>A0ABQ0C4V4_9PROT</name>
<keyword evidence="6" id="KW-1185">Reference proteome</keyword>
<dbReference type="SUPFAM" id="SSF53955">
    <property type="entry name" value="Lysozyme-like"/>
    <property type="match status" value="1"/>
</dbReference>
<evidence type="ECO:0000259" key="3">
    <source>
        <dbReference type="Pfam" id="PF01464"/>
    </source>
</evidence>
<dbReference type="GO" id="GO:0016829">
    <property type="term" value="F:lyase activity"/>
    <property type="evidence" value="ECO:0007669"/>
    <property type="project" value="UniProtKB-KW"/>
</dbReference>
<feature type="compositionally biased region" description="Basic and acidic residues" evidence="2">
    <location>
        <begin position="80"/>
        <end position="97"/>
    </location>
</feature>
<accession>A0ABQ0C4V4</accession>
<dbReference type="CDD" id="cd00254">
    <property type="entry name" value="LT-like"/>
    <property type="match status" value="1"/>
</dbReference>
<feature type="region of interest" description="Disordered" evidence="2">
    <location>
        <begin position="77"/>
        <end position="116"/>
    </location>
</feature>
<protein>
    <submittedName>
        <fullName evidence="5">Membrane-bound lytic murein transglycosylase F</fullName>
        <ecNumber evidence="5">4.2.2.-</ecNumber>
    </submittedName>
</protein>
<proteinExistence type="inferred from homology"/>
<gene>
    <name evidence="5" type="primary">mltF_1</name>
    <name evidence="5" type="ORF">SIID45300_00210</name>
</gene>
<keyword evidence="5" id="KW-0456">Lyase</keyword>
<dbReference type="PANTHER" id="PTHR37423:SF2">
    <property type="entry name" value="MEMBRANE-BOUND LYTIC MUREIN TRANSGLYCOSYLASE C"/>
    <property type="match status" value="1"/>
</dbReference>
<evidence type="ECO:0000313" key="5">
    <source>
        <dbReference type="EMBL" id="GAB0055911.1"/>
    </source>
</evidence>